<keyword evidence="5" id="KW-1185">Reference proteome</keyword>
<evidence type="ECO:0000313" key="5">
    <source>
        <dbReference type="Proteomes" id="UP000893823"/>
    </source>
</evidence>
<dbReference type="RefSeq" id="WP_092672800.1">
    <property type="nucleotide sequence ID" value="NZ_BMDN01000001.1"/>
</dbReference>
<dbReference type="AlphaFoldDB" id="A0A1H1XD17"/>
<feature type="region of interest" description="Disordered" evidence="1">
    <location>
        <begin position="67"/>
        <end position="110"/>
    </location>
</feature>
<gene>
    <name evidence="2" type="ORF">BCL57_000528</name>
    <name evidence="3" type="ORF">SAMN04489721_2453</name>
</gene>
<feature type="compositionally biased region" description="Basic and acidic residues" evidence="1">
    <location>
        <begin position="101"/>
        <end position="110"/>
    </location>
</feature>
<reference evidence="4" key="1">
    <citation type="submission" date="2016-10" db="EMBL/GenBank/DDBJ databases">
        <authorList>
            <person name="Varghese N."/>
            <person name="Submissions S."/>
        </authorList>
    </citation>
    <scope>NUCLEOTIDE SEQUENCE [LARGE SCALE GENOMIC DNA]</scope>
    <source>
        <strain evidence="4">CPCC 202695</strain>
    </source>
</reference>
<dbReference type="EMBL" id="SODL02000001">
    <property type="protein sequence ID" value="MCP2366386.1"/>
    <property type="molecule type" value="Genomic_DNA"/>
</dbReference>
<proteinExistence type="predicted"/>
<dbReference type="STRING" id="589382.SAMN04489721_2453"/>
<organism evidence="3 4">
    <name type="scientific">Agromyces flavus</name>
    <dbReference type="NCBI Taxonomy" id="589382"/>
    <lineage>
        <taxon>Bacteria</taxon>
        <taxon>Bacillati</taxon>
        <taxon>Actinomycetota</taxon>
        <taxon>Actinomycetes</taxon>
        <taxon>Micrococcales</taxon>
        <taxon>Microbacteriaceae</taxon>
        <taxon>Agromyces</taxon>
    </lineage>
</organism>
<evidence type="ECO:0000313" key="3">
    <source>
        <dbReference type="EMBL" id="SDT07185.1"/>
    </source>
</evidence>
<evidence type="ECO:0000313" key="4">
    <source>
        <dbReference type="Proteomes" id="UP000199482"/>
    </source>
</evidence>
<reference evidence="2" key="3">
    <citation type="submission" date="2022-06" db="EMBL/GenBank/DDBJ databases">
        <title>Genomic Encyclopedia of Type Strains, Phase III (KMG-III): the genomes of soil and plant-associated and newly described type strains.</title>
        <authorList>
            <person name="Whitman W."/>
        </authorList>
    </citation>
    <scope>NUCLEOTIDE SEQUENCE</scope>
    <source>
        <strain evidence="2">CPCC 202695</strain>
    </source>
</reference>
<dbReference type="Proteomes" id="UP000893823">
    <property type="component" value="Unassembled WGS sequence"/>
</dbReference>
<evidence type="ECO:0000256" key="1">
    <source>
        <dbReference type="SAM" id="MobiDB-lite"/>
    </source>
</evidence>
<evidence type="ECO:0000313" key="2">
    <source>
        <dbReference type="EMBL" id="MCP2366386.1"/>
    </source>
</evidence>
<dbReference type="OrthoDB" id="5007698at2"/>
<dbReference type="EMBL" id="LT629755">
    <property type="protein sequence ID" value="SDT07185.1"/>
    <property type="molecule type" value="Genomic_DNA"/>
</dbReference>
<accession>A0A1H1XD17</accession>
<evidence type="ECO:0008006" key="6">
    <source>
        <dbReference type="Google" id="ProtNLM"/>
    </source>
</evidence>
<name>A0A1H1XD17_9MICO</name>
<protein>
    <recommendedName>
        <fullName evidence="6">DUF2188 domain-containing protein</fullName>
    </recommendedName>
</protein>
<dbReference type="InterPro" id="IPR018691">
    <property type="entry name" value="DUF2188"/>
</dbReference>
<reference evidence="3" key="2">
    <citation type="submission" date="2016-10" db="EMBL/GenBank/DDBJ databases">
        <authorList>
            <person name="de Groot N.N."/>
        </authorList>
    </citation>
    <scope>NUCLEOTIDE SEQUENCE [LARGE SCALE GENOMIC DNA]</scope>
    <source>
        <strain evidence="3">CPCC 202695</strain>
    </source>
</reference>
<dbReference type="Proteomes" id="UP000199482">
    <property type="component" value="Chromosome I"/>
</dbReference>
<dbReference type="Pfam" id="PF09954">
    <property type="entry name" value="DUF2188"/>
    <property type="match status" value="1"/>
</dbReference>
<sequence length="110" mass="11577">MADGDVETISKRGQWVNRVVGEPERSQSYRTKEEAIDAGRELAALHGTAHRVIDADETGAITDEDEAVEIDQDAGSPVDPADPGDGTRPERAAGVPQDGPIEARAEDAGA</sequence>